<keyword evidence="1" id="KW-0732">Signal</keyword>
<gene>
    <name evidence="2" type="ORF">GPECTOR_1g805</name>
</gene>
<feature type="signal peptide" evidence="1">
    <location>
        <begin position="1"/>
        <end position="16"/>
    </location>
</feature>
<comment type="caution">
    <text evidence="2">The sequence shown here is derived from an EMBL/GenBank/DDBJ whole genome shotgun (WGS) entry which is preliminary data.</text>
</comment>
<organism evidence="2 3">
    <name type="scientific">Gonium pectorale</name>
    <name type="common">Green alga</name>
    <dbReference type="NCBI Taxonomy" id="33097"/>
    <lineage>
        <taxon>Eukaryota</taxon>
        <taxon>Viridiplantae</taxon>
        <taxon>Chlorophyta</taxon>
        <taxon>core chlorophytes</taxon>
        <taxon>Chlorophyceae</taxon>
        <taxon>CS clade</taxon>
        <taxon>Chlamydomonadales</taxon>
        <taxon>Volvocaceae</taxon>
        <taxon>Gonium</taxon>
    </lineage>
</organism>
<protein>
    <submittedName>
        <fullName evidence="2">Uncharacterized protein</fullName>
    </submittedName>
</protein>
<keyword evidence="3" id="KW-1185">Reference proteome</keyword>
<accession>A0A150H4A9</accession>
<reference evidence="3" key="1">
    <citation type="journal article" date="2016" name="Nat. Commun.">
        <title>The Gonium pectorale genome demonstrates co-option of cell cycle regulation during the evolution of multicellularity.</title>
        <authorList>
            <person name="Hanschen E.R."/>
            <person name="Marriage T.N."/>
            <person name="Ferris P.J."/>
            <person name="Hamaji T."/>
            <person name="Toyoda A."/>
            <person name="Fujiyama A."/>
            <person name="Neme R."/>
            <person name="Noguchi H."/>
            <person name="Minakuchi Y."/>
            <person name="Suzuki M."/>
            <person name="Kawai-Toyooka H."/>
            <person name="Smith D.R."/>
            <person name="Sparks H."/>
            <person name="Anderson J."/>
            <person name="Bakaric R."/>
            <person name="Luria V."/>
            <person name="Karger A."/>
            <person name="Kirschner M.W."/>
            <person name="Durand P.M."/>
            <person name="Michod R.E."/>
            <person name="Nozaki H."/>
            <person name="Olson B.J."/>
        </authorList>
    </citation>
    <scope>NUCLEOTIDE SEQUENCE [LARGE SCALE GENOMIC DNA]</scope>
    <source>
        <strain evidence="3">NIES-2863</strain>
    </source>
</reference>
<dbReference type="AlphaFoldDB" id="A0A150H4A9"/>
<dbReference type="EMBL" id="LSYV01000002">
    <property type="protein sequence ID" value="KXZ56893.1"/>
    <property type="molecule type" value="Genomic_DNA"/>
</dbReference>
<name>A0A150H4A9_GONPE</name>
<sequence length="320" mass="35854">MILLPLLVVAVIVTDQLHLGKRTQLPTGPIRVPCATQGKVPNISDVYVIHSYWSKDRGHLAPAICDWFKGNGGNLSSIPCTTFPGFWATNASREQILELIAHRIVAPETHAKRQGFFTWLLYWLGFNSAVPLFDDQERVINPSYLGTAASHLLAVQNWTLEMSRMEVPPAERTERHLLLFEDDAVVTERSVEELQSLLPRLDPCYDVVGLDSTDNFCAPSRAADVLWRLIRLPLSWRPSTRLVPVRTCYSRNTGLLISYKGALNLLSGLPVTREIDLWFRDLMTDRVLKAYVACPRVVTTQGLPTTDSHLWDQQALGGGA</sequence>
<dbReference type="OrthoDB" id="523908at2759"/>
<feature type="chain" id="PRO_5007562382" evidence="1">
    <location>
        <begin position="17"/>
        <end position="320"/>
    </location>
</feature>
<evidence type="ECO:0000313" key="3">
    <source>
        <dbReference type="Proteomes" id="UP000075714"/>
    </source>
</evidence>
<proteinExistence type="predicted"/>
<evidence type="ECO:0000256" key="1">
    <source>
        <dbReference type="SAM" id="SignalP"/>
    </source>
</evidence>
<evidence type="ECO:0000313" key="2">
    <source>
        <dbReference type="EMBL" id="KXZ56893.1"/>
    </source>
</evidence>
<dbReference type="Proteomes" id="UP000075714">
    <property type="component" value="Unassembled WGS sequence"/>
</dbReference>